<organism evidence="3 4">
    <name type="scientific">Granulicella sibirica</name>
    <dbReference type="NCBI Taxonomy" id="2479048"/>
    <lineage>
        <taxon>Bacteria</taxon>
        <taxon>Pseudomonadati</taxon>
        <taxon>Acidobacteriota</taxon>
        <taxon>Terriglobia</taxon>
        <taxon>Terriglobales</taxon>
        <taxon>Acidobacteriaceae</taxon>
        <taxon>Granulicella</taxon>
    </lineage>
</organism>
<dbReference type="RefSeq" id="WP_128911885.1">
    <property type="nucleotide sequence ID" value="NZ_RDSM01000001.1"/>
</dbReference>
<dbReference type="GO" id="GO:0016788">
    <property type="term" value="F:hydrolase activity, acting on ester bonds"/>
    <property type="evidence" value="ECO:0007669"/>
    <property type="project" value="UniProtKB-ARBA"/>
</dbReference>
<dbReference type="SUPFAM" id="SSF52266">
    <property type="entry name" value="SGNH hydrolase"/>
    <property type="match status" value="1"/>
</dbReference>
<dbReference type="AlphaFoldDB" id="A0A4Q0T4A7"/>
<reference evidence="3 4" key="1">
    <citation type="submission" date="2018-11" db="EMBL/GenBank/DDBJ databases">
        <authorList>
            <person name="Mardanov A.V."/>
            <person name="Ravin N.V."/>
            <person name="Dedysh S.N."/>
        </authorList>
    </citation>
    <scope>NUCLEOTIDE SEQUENCE [LARGE SCALE GENOMIC DNA]</scope>
    <source>
        <strain evidence="3 4">AF10</strain>
    </source>
</reference>
<keyword evidence="4" id="KW-1185">Reference proteome</keyword>
<feature type="region of interest" description="Disordered" evidence="1">
    <location>
        <begin position="51"/>
        <end position="81"/>
    </location>
</feature>
<dbReference type="EMBL" id="RDSM01000001">
    <property type="protein sequence ID" value="RXH57772.1"/>
    <property type="molecule type" value="Genomic_DNA"/>
</dbReference>
<evidence type="ECO:0000259" key="2">
    <source>
        <dbReference type="Pfam" id="PF13472"/>
    </source>
</evidence>
<comment type="caution">
    <text evidence="3">The sequence shown here is derived from an EMBL/GenBank/DDBJ whole genome shotgun (WGS) entry which is preliminary data.</text>
</comment>
<evidence type="ECO:0000313" key="3">
    <source>
        <dbReference type="EMBL" id="RXH57772.1"/>
    </source>
</evidence>
<evidence type="ECO:0000256" key="1">
    <source>
        <dbReference type="SAM" id="MobiDB-lite"/>
    </source>
</evidence>
<dbReference type="Proteomes" id="UP000289437">
    <property type="component" value="Unassembled WGS sequence"/>
</dbReference>
<reference evidence="4" key="2">
    <citation type="submission" date="2019-02" db="EMBL/GenBank/DDBJ databases">
        <title>Granulicella sibirica sp. nov., a psychrotolerant acidobacterium isolated from an organic soil layer in forested tundra, West Siberia.</title>
        <authorList>
            <person name="Oshkin I.Y."/>
            <person name="Kulichevskaya I.S."/>
            <person name="Rijpstra W.I.C."/>
            <person name="Sinninghe Damste J.S."/>
            <person name="Rakitin A.L."/>
            <person name="Ravin N.V."/>
            <person name="Dedysh S.N."/>
        </authorList>
    </citation>
    <scope>NUCLEOTIDE SEQUENCE [LARGE SCALE GENOMIC DNA]</scope>
    <source>
        <strain evidence="4">AF10</strain>
    </source>
</reference>
<evidence type="ECO:0000313" key="4">
    <source>
        <dbReference type="Proteomes" id="UP000289437"/>
    </source>
</evidence>
<dbReference type="InterPro" id="IPR013830">
    <property type="entry name" value="SGNH_hydro"/>
</dbReference>
<accession>A0A4Q0T4A7</accession>
<protein>
    <submittedName>
        <fullName evidence="3">Putative periplasmic protein</fullName>
    </submittedName>
</protein>
<dbReference type="Gene3D" id="3.40.50.1110">
    <property type="entry name" value="SGNH hydrolase"/>
    <property type="match status" value="1"/>
</dbReference>
<dbReference type="Pfam" id="PF13472">
    <property type="entry name" value="Lipase_GDSL_2"/>
    <property type="match status" value="1"/>
</dbReference>
<dbReference type="Gene3D" id="2.60.120.1360">
    <property type="match status" value="1"/>
</dbReference>
<sequence length="516" mass="55649">MTTPPPQLDRNRVFRDRSAPMIRTLLLVALFCFSCLAFAVVAKKAHKAITGARPKTVAHSKGRSVARGQRSNAPDISPERGTAAAEAAQATLAETPSAPFLYPHALDPFFRAVAAQQTQASGPNALNTIPALASTVRVLQFGDSHTAADIFTGEMRAQLQGRFGNGGLGFQFPGHPFAGYRLAGSSRSQSSGWFTEGNKFTHLGDGDLGLGGISITANRPGESVTLSTTCSTMQVQYLRQAEGGHLRFTDNGTFISDIDTSVSQSADAAVGQAGGTSAGTMTYACTPGVHAFELTTLDRAPVRLLGLVTEQPGITYECLGINGAVAPLMLRWNQEIFADYLRERDPNLIVLAYGTNEAASGAGMNEEYVEQFNRLLENLHRIVPKAAVLVLGPYDRATRVGRGRRALWQTFRGTDRIIADQKEACRIHHCAFYDERQRMGGPGAMIRWVSAGLAQPDRTHLTGTGYRALAEAFYRDVLGAYKAYQKTAGDAGTVSRVYSFPADNHIDNSKKEIHHG</sequence>
<proteinExistence type="predicted"/>
<name>A0A4Q0T4A7_9BACT</name>
<dbReference type="InterPro" id="IPR036514">
    <property type="entry name" value="SGNH_hydro_sf"/>
</dbReference>
<dbReference type="OrthoDB" id="9810515at2"/>
<gene>
    <name evidence="3" type="ORF">GRAN_1082</name>
</gene>
<feature type="domain" description="SGNH hydrolase-type esterase" evidence="2">
    <location>
        <begin position="308"/>
        <end position="468"/>
    </location>
</feature>